<accession>A0ABQ9AS08</accession>
<gene>
    <name evidence="1" type="ORF">OIU77_006138</name>
</gene>
<dbReference type="Proteomes" id="UP001141253">
    <property type="component" value="Chromosome 18"/>
</dbReference>
<proteinExistence type="predicted"/>
<keyword evidence="2" id="KW-1185">Reference proteome</keyword>
<protein>
    <submittedName>
        <fullName evidence="1">Uncharacterized protein</fullName>
    </submittedName>
</protein>
<evidence type="ECO:0000313" key="2">
    <source>
        <dbReference type="Proteomes" id="UP001141253"/>
    </source>
</evidence>
<reference evidence="1" key="1">
    <citation type="submission" date="2022-10" db="EMBL/GenBank/DDBJ databases">
        <authorList>
            <person name="Hyden B.L."/>
            <person name="Feng K."/>
            <person name="Yates T."/>
            <person name="Jawdy S."/>
            <person name="Smart L.B."/>
            <person name="Muchero W."/>
        </authorList>
    </citation>
    <scope>NUCLEOTIDE SEQUENCE</scope>
    <source>
        <tissue evidence="1">Shoot tip</tissue>
    </source>
</reference>
<dbReference type="EMBL" id="JAPFFI010000017">
    <property type="protein sequence ID" value="KAJ6355699.1"/>
    <property type="molecule type" value="Genomic_DNA"/>
</dbReference>
<organism evidence="1 2">
    <name type="scientific">Salix suchowensis</name>
    <dbReference type="NCBI Taxonomy" id="1278906"/>
    <lineage>
        <taxon>Eukaryota</taxon>
        <taxon>Viridiplantae</taxon>
        <taxon>Streptophyta</taxon>
        <taxon>Embryophyta</taxon>
        <taxon>Tracheophyta</taxon>
        <taxon>Spermatophyta</taxon>
        <taxon>Magnoliopsida</taxon>
        <taxon>eudicotyledons</taxon>
        <taxon>Gunneridae</taxon>
        <taxon>Pentapetalae</taxon>
        <taxon>rosids</taxon>
        <taxon>fabids</taxon>
        <taxon>Malpighiales</taxon>
        <taxon>Salicaceae</taxon>
        <taxon>Saliceae</taxon>
        <taxon>Salix</taxon>
    </lineage>
</organism>
<comment type="caution">
    <text evidence="1">The sequence shown here is derived from an EMBL/GenBank/DDBJ whole genome shotgun (WGS) entry which is preliminary data.</text>
</comment>
<name>A0ABQ9AS08_9ROSI</name>
<evidence type="ECO:0000313" key="1">
    <source>
        <dbReference type="EMBL" id="KAJ6355699.1"/>
    </source>
</evidence>
<reference evidence="1" key="2">
    <citation type="journal article" date="2023" name="Int. J. Mol. Sci.">
        <title>De Novo Assembly and Annotation of 11 Diverse Shrub Willow (Salix) Genomes Reveals Novel Gene Organization in Sex-Linked Regions.</title>
        <authorList>
            <person name="Hyden B."/>
            <person name="Feng K."/>
            <person name="Yates T.B."/>
            <person name="Jawdy S."/>
            <person name="Cereghino C."/>
            <person name="Smart L.B."/>
            <person name="Muchero W."/>
        </authorList>
    </citation>
    <scope>NUCLEOTIDE SEQUENCE</scope>
    <source>
        <tissue evidence="1">Shoot tip</tissue>
    </source>
</reference>
<sequence length="71" mass="8321">MCNCSIIPKIRHQQATYQQAVKISANMFISHQFIRQNTRQNHSKFWVTCKIHETNKNSTAQVCENGKSKRK</sequence>